<name>A0A0R1KHR1_9LACO</name>
<evidence type="ECO:0000313" key="1">
    <source>
        <dbReference type="EMBL" id="KRK82975.1"/>
    </source>
</evidence>
<dbReference type="SUPFAM" id="SSF56784">
    <property type="entry name" value="HAD-like"/>
    <property type="match status" value="1"/>
</dbReference>
<evidence type="ECO:0000313" key="2">
    <source>
        <dbReference type="Proteomes" id="UP000051515"/>
    </source>
</evidence>
<dbReference type="CDD" id="cd07516">
    <property type="entry name" value="HAD_Pase"/>
    <property type="match status" value="1"/>
</dbReference>
<dbReference type="InterPro" id="IPR000150">
    <property type="entry name" value="Cof"/>
</dbReference>
<dbReference type="GO" id="GO:0005829">
    <property type="term" value="C:cytosol"/>
    <property type="evidence" value="ECO:0007669"/>
    <property type="project" value="TreeGrafter"/>
</dbReference>
<dbReference type="PANTHER" id="PTHR10000">
    <property type="entry name" value="PHOSPHOSERINE PHOSPHATASE"/>
    <property type="match status" value="1"/>
</dbReference>
<dbReference type="InterPro" id="IPR023214">
    <property type="entry name" value="HAD_sf"/>
</dbReference>
<comment type="caution">
    <text evidence="1">The sequence shown here is derived from an EMBL/GenBank/DDBJ whole genome shotgun (WGS) entry which is preliminary data.</text>
</comment>
<dbReference type="InterPro" id="IPR036412">
    <property type="entry name" value="HAD-like_sf"/>
</dbReference>
<dbReference type="Gene3D" id="3.30.1240.10">
    <property type="match status" value="1"/>
</dbReference>
<dbReference type="STRING" id="1423788.FC78_GL001781"/>
<dbReference type="PROSITE" id="PS01228">
    <property type="entry name" value="COF_1"/>
    <property type="match status" value="1"/>
</dbReference>
<dbReference type="PANTHER" id="PTHR10000:SF8">
    <property type="entry name" value="HAD SUPERFAMILY HYDROLASE-LIKE, TYPE 3"/>
    <property type="match status" value="1"/>
</dbReference>
<dbReference type="PATRIC" id="fig|1423788.3.peg.1837"/>
<dbReference type="Pfam" id="PF08282">
    <property type="entry name" value="Hydrolase_3"/>
    <property type="match status" value="1"/>
</dbReference>
<keyword evidence="1" id="KW-0378">Hydrolase</keyword>
<dbReference type="Gene3D" id="3.40.50.1000">
    <property type="entry name" value="HAD superfamily/HAD-like"/>
    <property type="match status" value="1"/>
</dbReference>
<proteinExistence type="predicted"/>
<dbReference type="SFLD" id="SFLDS00003">
    <property type="entry name" value="Haloacid_Dehalogenase"/>
    <property type="match status" value="1"/>
</dbReference>
<dbReference type="AlphaFoldDB" id="A0A0R1KHR1"/>
<reference evidence="1 2" key="1">
    <citation type="journal article" date="2015" name="Genome Announc.">
        <title>Expanding the biotechnology potential of lactobacilli through comparative genomics of 213 strains and associated genera.</title>
        <authorList>
            <person name="Sun Z."/>
            <person name="Harris H.M."/>
            <person name="McCann A."/>
            <person name="Guo C."/>
            <person name="Argimon S."/>
            <person name="Zhang W."/>
            <person name="Yang X."/>
            <person name="Jeffery I.B."/>
            <person name="Cooney J.C."/>
            <person name="Kagawa T.F."/>
            <person name="Liu W."/>
            <person name="Song Y."/>
            <person name="Salvetti E."/>
            <person name="Wrobel A."/>
            <person name="Rasinkangas P."/>
            <person name="Parkhill J."/>
            <person name="Rea M.C."/>
            <person name="O'Sullivan O."/>
            <person name="Ritari J."/>
            <person name="Douillard F.P."/>
            <person name="Paul Ross R."/>
            <person name="Yang R."/>
            <person name="Briner A.E."/>
            <person name="Felis G.E."/>
            <person name="de Vos W.M."/>
            <person name="Barrangou R."/>
            <person name="Klaenhammer T.R."/>
            <person name="Caufield P.W."/>
            <person name="Cui Y."/>
            <person name="Zhang H."/>
            <person name="O'Toole P.W."/>
        </authorList>
    </citation>
    <scope>NUCLEOTIDE SEQUENCE [LARGE SCALE GENOMIC DNA]</scope>
    <source>
        <strain evidence="1 2">DSM 19674</strain>
    </source>
</reference>
<dbReference type="NCBIfam" id="TIGR00099">
    <property type="entry name" value="Cof-subfamily"/>
    <property type="match status" value="1"/>
</dbReference>
<sequence>MDYKLIALDMDGTLLNDKREITEQNKAAISKALAQGVKIVLNSGRAYDGIAYAYKELGISGADQYMINSGGNIIESLDKKIIYKKVMENNACEAIARNLKSEKINYVLIDTEGNSYDSYQEWMEKRMLNTDLAITKFMVHTHKRNLEETAEKLHQEYDAKFFVVVTSKRDIEIFPKEVNKGKALEKLAKHLKIKPEQVMAIGDLDNDIPMIKFAGLGVAMDNSPENVKAISDEITGDDNHSGVGQAIEKYVLN</sequence>
<gene>
    <name evidence="1" type="ORF">FC78_GL001781</name>
</gene>
<dbReference type="OrthoDB" id="9790031at2"/>
<dbReference type="GO" id="GO:0016791">
    <property type="term" value="F:phosphatase activity"/>
    <property type="evidence" value="ECO:0007669"/>
    <property type="project" value="UniProtKB-ARBA"/>
</dbReference>
<dbReference type="Proteomes" id="UP000051515">
    <property type="component" value="Unassembled WGS sequence"/>
</dbReference>
<accession>A0A0R1KHR1</accession>
<dbReference type="SFLD" id="SFLDG01144">
    <property type="entry name" value="C2.B.4:_PGP_Like"/>
    <property type="match status" value="1"/>
</dbReference>
<dbReference type="NCBIfam" id="TIGR01484">
    <property type="entry name" value="HAD-SF-IIB"/>
    <property type="match status" value="1"/>
</dbReference>
<organism evidence="1 2">
    <name type="scientific">Companilactobacillus bobalius DSM 19674</name>
    <dbReference type="NCBI Taxonomy" id="1423788"/>
    <lineage>
        <taxon>Bacteria</taxon>
        <taxon>Bacillati</taxon>
        <taxon>Bacillota</taxon>
        <taxon>Bacilli</taxon>
        <taxon>Lactobacillales</taxon>
        <taxon>Lactobacillaceae</taxon>
        <taxon>Companilactobacillus</taxon>
        <taxon>Companilactobacillus bobalius</taxon>
    </lineage>
</organism>
<keyword evidence="2" id="KW-1185">Reference proteome</keyword>
<dbReference type="RefSeq" id="WP_056952174.1">
    <property type="nucleotide sequence ID" value="NZ_AZDY01000037.1"/>
</dbReference>
<protein>
    <submittedName>
        <fullName evidence="1">Cof-like hydrolase</fullName>
    </submittedName>
</protein>
<dbReference type="GO" id="GO:0000287">
    <property type="term" value="F:magnesium ion binding"/>
    <property type="evidence" value="ECO:0007669"/>
    <property type="project" value="TreeGrafter"/>
</dbReference>
<dbReference type="SFLD" id="SFLDG01140">
    <property type="entry name" value="C2.B:_Phosphomannomutase_and_P"/>
    <property type="match status" value="1"/>
</dbReference>
<dbReference type="InterPro" id="IPR006379">
    <property type="entry name" value="HAD-SF_hydro_IIB"/>
</dbReference>
<dbReference type="EMBL" id="AZDY01000037">
    <property type="protein sequence ID" value="KRK82975.1"/>
    <property type="molecule type" value="Genomic_DNA"/>
</dbReference>